<evidence type="ECO:0000313" key="2">
    <source>
        <dbReference type="Proteomes" id="UP000219374"/>
    </source>
</evidence>
<reference evidence="1 2" key="1">
    <citation type="submission" date="2017-09" db="EMBL/GenBank/DDBJ databases">
        <authorList>
            <person name="Ehlers B."/>
            <person name="Leendertz F.H."/>
        </authorList>
    </citation>
    <scope>NUCLEOTIDE SEQUENCE [LARGE SCALE GENOMIC DNA]</scope>
    <source>
        <strain evidence="1 2">CGMCC 1.10978</strain>
    </source>
</reference>
<proteinExistence type="predicted"/>
<sequence length="39" mass="4146">MVTLILIAAVALLVLGVTFAALAPVYRRIGNAVHGKRTR</sequence>
<dbReference type="Proteomes" id="UP000219374">
    <property type="component" value="Unassembled WGS sequence"/>
</dbReference>
<dbReference type="AlphaFoldDB" id="A0A286D4S6"/>
<keyword evidence="2" id="KW-1185">Reference proteome</keyword>
<organism evidence="1 2">
    <name type="scientific">Pseudoxanthomonas wuyuanensis</name>
    <dbReference type="NCBI Taxonomy" id="1073196"/>
    <lineage>
        <taxon>Bacteria</taxon>
        <taxon>Pseudomonadati</taxon>
        <taxon>Pseudomonadota</taxon>
        <taxon>Gammaproteobacteria</taxon>
        <taxon>Lysobacterales</taxon>
        <taxon>Lysobacteraceae</taxon>
        <taxon>Pseudoxanthomonas</taxon>
    </lineage>
</organism>
<protein>
    <submittedName>
        <fullName evidence="1">Uncharacterized protein</fullName>
    </submittedName>
</protein>
<dbReference type="EMBL" id="OCND01000002">
    <property type="protein sequence ID" value="SOD53655.1"/>
    <property type="molecule type" value="Genomic_DNA"/>
</dbReference>
<gene>
    <name evidence="1" type="ORF">SAMN06296416_102521</name>
</gene>
<evidence type="ECO:0000313" key="1">
    <source>
        <dbReference type="EMBL" id="SOD53655.1"/>
    </source>
</evidence>
<name>A0A286D4S6_9GAMM</name>
<accession>A0A286D4S6</accession>